<evidence type="ECO:0000256" key="2">
    <source>
        <dbReference type="ARBA" id="ARBA00010740"/>
    </source>
</evidence>
<evidence type="ECO:0000256" key="4">
    <source>
        <dbReference type="ARBA" id="ARBA00022517"/>
    </source>
</evidence>
<evidence type="ECO:0000256" key="5">
    <source>
        <dbReference type="ARBA" id="ARBA00031841"/>
    </source>
</evidence>
<evidence type="ECO:0000256" key="1">
    <source>
        <dbReference type="ARBA" id="ARBA00002868"/>
    </source>
</evidence>
<protein>
    <recommendedName>
        <fullName evidence="3">Large ribosomal RNA subunit accumulation protein YceD</fullName>
    </recommendedName>
    <alternativeName>
        <fullName evidence="5">23S rRNA accumulation protein YceD</fullName>
    </alternativeName>
</protein>
<evidence type="ECO:0000256" key="3">
    <source>
        <dbReference type="ARBA" id="ARBA00015716"/>
    </source>
</evidence>
<dbReference type="InterPro" id="IPR003772">
    <property type="entry name" value="YceD"/>
</dbReference>
<comment type="function">
    <text evidence="1">Plays a role in synthesis, processing and/or stability of 23S rRNA.</text>
</comment>
<evidence type="ECO:0000313" key="7">
    <source>
        <dbReference type="Proteomes" id="UP000199657"/>
    </source>
</evidence>
<dbReference type="EMBL" id="FOEG01000001">
    <property type="protein sequence ID" value="SEO52586.1"/>
    <property type="molecule type" value="Genomic_DNA"/>
</dbReference>
<comment type="similarity">
    <text evidence="2">Belongs to the DUF177 domain family.</text>
</comment>
<keyword evidence="7" id="KW-1185">Reference proteome</keyword>
<organism evidence="6 7">
    <name type="scientific">Aquisalimonas asiatica</name>
    <dbReference type="NCBI Taxonomy" id="406100"/>
    <lineage>
        <taxon>Bacteria</taxon>
        <taxon>Pseudomonadati</taxon>
        <taxon>Pseudomonadota</taxon>
        <taxon>Gammaproteobacteria</taxon>
        <taxon>Chromatiales</taxon>
        <taxon>Ectothiorhodospiraceae</taxon>
        <taxon>Aquisalimonas</taxon>
    </lineage>
</organism>
<gene>
    <name evidence="6" type="ORF">SAMN04488052_101534</name>
</gene>
<dbReference type="GO" id="GO:0005829">
    <property type="term" value="C:cytosol"/>
    <property type="evidence" value="ECO:0007669"/>
    <property type="project" value="TreeGrafter"/>
</dbReference>
<dbReference type="PANTHER" id="PTHR38099:SF1">
    <property type="entry name" value="LARGE RIBOSOMAL RNA SUBUNIT ACCUMULATION PROTEIN YCED"/>
    <property type="match status" value="1"/>
</dbReference>
<reference evidence="6 7" key="1">
    <citation type="submission" date="2016-10" db="EMBL/GenBank/DDBJ databases">
        <authorList>
            <person name="de Groot N.N."/>
        </authorList>
    </citation>
    <scope>NUCLEOTIDE SEQUENCE [LARGE SCALE GENOMIC DNA]</scope>
    <source>
        <strain evidence="6 7">CGMCC 1.6291</strain>
    </source>
</reference>
<accession>A0A1H8QEV4</accession>
<dbReference type="Proteomes" id="UP000199657">
    <property type="component" value="Unassembled WGS sequence"/>
</dbReference>
<dbReference type="STRING" id="406100.SAMN04488052_101534"/>
<dbReference type="PANTHER" id="PTHR38099">
    <property type="entry name" value="LARGE RIBOSOMAL RNA SUBUNIT ACCUMULATION PROTEIN YCED"/>
    <property type="match status" value="1"/>
</dbReference>
<dbReference type="Pfam" id="PF02620">
    <property type="entry name" value="YceD"/>
    <property type="match status" value="1"/>
</dbReference>
<dbReference type="AlphaFoldDB" id="A0A1H8QEV4"/>
<name>A0A1H8QEV4_9GAMM</name>
<proteinExistence type="inferred from homology"/>
<dbReference type="GO" id="GO:0042254">
    <property type="term" value="P:ribosome biogenesis"/>
    <property type="evidence" value="ECO:0007669"/>
    <property type="project" value="UniProtKB-KW"/>
</dbReference>
<evidence type="ECO:0000313" key="6">
    <source>
        <dbReference type="EMBL" id="SEO52586.1"/>
    </source>
</evidence>
<sequence length="184" mass="19523">MTGNSVPSKVDVALFSKQGREVRASMAIGDMPRLAGLLADGSGTASLDLRFEQDVGRRPVVNGSISATVSVICQRCLEPMALVLQPRVTVAMIRREDEADTLPEEYDPLLCPDGEVVLGEFVQDELILALPVIPRHENDVSCRPLTGDAPGGDGVAPEEVKDNPFAVLSALKGRGGDQGSNQES</sequence>
<keyword evidence="4" id="KW-0690">Ribosome biogenesis</keyword>
<dbReference type="InterPro" id="IPR039255">
    <property type="entry name" value="YceD_bac"/>
</dbReference>